<dbReference type="EMBL" id="CATOUU010000526">
    <property type="protein sequence ID" value="CAI9932812.1"/>
    <property type="molecule type" value="Genomic_DNA"/>
</dbReference>
<feature type="transmembrane region" description="Helical" evidence="1">
    <location>
        <begin position="306"/>
        <end position="336"/>
    </location>
</feature>
<proteinExistence type="predicted"/>
<feature type="transmembrane region" description="Helical" evidence="1">
    <location>
        <begin position="187"/>
        <end position="207"/>
    </location>
</feature>
<feature type="transmembrane region" description="Helical" evidence="1">
    <location>
        <begin position="132"/>
        <end position="150"/>
    </location>
</feature>
<accession>A0AA86P5X4</accession>
<feature type="transmembrane region" description="Helical" evidence="1">
    <location>
        <begin position="786"/>
        <end position="812"/>
    </location>
</feature>
<keyword evidence="1" id="KW-0812">Transmembrane</keyword>
<dbReference type="Proteomes" id="UP001642409">
    <property type="component" value="Unassembled WGS sequence"/>
</dbReference>
<keyword evidence="1" id="KW-1133">Transmembrane helix</keyword>
<reference evidence="2" key="1">
    <citation type="submission" date="2023-06" db="EMBL/GenBank/DDBJ databases">
        <authorList>
            <person name="Kurt Z."/>
        </authorList>
    </citation>
    <scope>NUCLEOTIDE SEQUENCE</scope>
</reference>
<evidence type="ECO:0000313" key="3">
    <source>
        <dbReference type="EMBL" id="CAL6053378.1"/>
    </source>
</evidence>
<reference evidence="3 4" key="2">
    <citation type="submission" date="2024-07" db="EMBL/GenBank/DDBJ databases">
        <authorList>
            <person name="Akdeniz Z."/>
        </authorList>
    </citation>
    <scope>NUCLEOTIDE SEQUENCE [LARGE SCALE GENOMIC DNA]</scope>
</reference>
<dbReference type="EMBL" id="CAXDID020000196">
    <property type="protein sequence ID" value="CAL6053378.1"/>
    <property type="molecule type" value="Genomic_DNA"/>
</dbReference>
<keyword evidence="1" id="KW-0472">Membrane</keyword>
<protein>
    <submittedName>
        <fullName evidence="3">Hypothetical_protein</fullName>
    </submittedName>
</protein>
<dbReference type="AlphaFoldDB" id="A0AA86P5X4"/>
<feature type="transmembrane region" description="Helical" evidence="1">
    <location>
        <begin position="664"/>
        <end position="683"/>
    </location>
</feature>
<keyword evidence="4" id="KW-1185">Reference proteome</keyword>
<gene>
    <name evidence="2" type="ORF">HINF_LOCUS20457</name>
    <name evidence="3" type="ORF">HINF_LOCUS45306</name>
</gene>
<feature type="transmembrane region" description="Helical" evidence="1">
    <location>
        <begin position="449"/>
        <end position="473"/>
    </location>
</feature>
<evidence type="ECO:0000313" key="2">
    <source>
        <dbReference type="EMBL" id="CAI9932812.1"/>
    </source>
</evidence>
<comment type="caution">
    <text evidence="2">The sequence shown here is derived from an EMBL/GenBank/DDBJ whole genome shotgun (WGS) entry which is preliminary data.</text>
</comment>
<feature type="transmembrane region" description="Helical" evidence="1">
    <location>
        <begin position="721"/>
        <end position="739"/>
    </location>
</feature>
<name>A0AA86P5X4_9EUKA</name>
<evidence type="ECO:0000256" key="1">
    <source>
        <dbReference type="SAM" id="Phobius"/>
    </source>
</evidence>
<evidence type="ECO:0000313" key="4">
    <source>
        <dbReference type="Proteomes" id="UP001642409"/>
    </source>
</evidence>
<feature type="transmembrane region" description="Helical" evidence="1">
    <location>
        <begin position="695"/>
        <end position="715"/>
    </location>
</feature>
<feature type="transmembrane region" description="Helical" evidence="1">
    <location>
        <begin position="280"/>
        <end position="300"/>
    </location>
</feature>
<sequence>MKDRQYWNIYLETNSPNLCSEEKFMTDFTLKLQNSMLQQYDNVEILSYLEFQSKHNGLAQNYCSNNATYFEIRITTNDKNDKIYDNIQSALNQALQTSSNLIASQIKAFILCPGAQTVQAFQTINYHLSKRLFWAVPLLFILCIFIAKLLQLVIISFVNMAFIISIVCAVSQLIKMFLPKYYSSFEFYFVLVYIVIQQFIFTARLGFEHGNSQRTHEYEMINKQKQFTEKMRIQQQTQIIQRAQQGMSIPTMQNINIQQQVADFQLEYVQTSLFDTFSNLLGQNLVAGLTGMIIFVSLTTTGQLQLTIVALSGFIASMVQFMVNSVTTVPLMVVFYKILYRIDQVSWGSQFKIEQCVRCLMEYQQKEQVKVDGRVSFSNMINSIVNEQKSIEDNNHTSDERQDFEQLIENKSSQKYYQEILSNMRLKPYLKYLKKIQKIVLRTENSKDALCTVMIIVCFTILFAFSVFVNVIWPETINNQAFLNQTAAQAIHGFSSNFIGGRTQPISLVISGQNLSTDVTYNQMNAKIHQIIEKSEIEFQDIPNLILNTKSIQCNFLVNGYYYNYTIIDNLKQLYQQYLNHEVTPNEQDLLLASMISYLDQTQKFKDQAILCYIYMNITQYSNDYHRVATFLNNVQQTADNFQKISITSYQQYLSANDKQITKFKWAFIGVFILLEYIALLLICKSPFRPMQPLLNGFILYYIASSALDILFYIINSGQATINPFVNYFVFLLSQLLTIQQDYQKLFHCYEELSTHIMYNYSNLEWITIICCVPFAFSWVQIPSQFAWAIICVCFFQIYLGDYFSTLTLYVFDRFYFEYRRISKYDDEDQLLDQYPGYSDES</sequence>
<feature type="transmembrane region" description="Helical" evidence="1">
    <location>
        <begin position="760"/>
        <end position="780"/>
    </location>
</feature>
<organism evidence="2">
    <name type="scientific">Hexamita inflata</name>
    <dbReference type="NCBI Taxonomy" id="28002"/>
    <lineage>
        <taxon>Eukaryota</taxon>
        <taxon>Metamonada</taxon>
        <taxon>Diplomonadida</taxon>
        <taxon>Hexamitidae</taxon>
        <taxon>Hexamitinae</taxon>
        <taxon>Hexamita</taxon>
    </lineage>
</organism>